<protein>
    <recommendedName>
        <fullName evidence="9">Riboflavin transporter</fullName>
    </recommendedName>
</protein>
<gene>
    <name evidence="11" type="ORF">R5R35_011152</name>
</gene>
<dbReference type="Pfam" id="PF06237">
    <property type="entry name" value="SLC52_ribofla_tr"/>
    <property type="match status" value="1"/>
</dbReference>
<feature type="transmembrane region" description="Helical" evidence="9">
    <location>
        <begin position="362"/>
        <end position="384"/>
    </location>
</feature>
<dbReference type="GO" id="GO:0032217">
    <property type="term" value="F:riboflavin transmembrane transporter activity"/>
    <property type="evidence" value="ECO:0007669"/>
    <property type="project" value="UniProtKB-UniRule"/>
</dbReference>
<feature type="transmembrane region" description="Helical" evidence="9">
    <location>
        <begin position="90"/>
        <end position="108"/>
    </location>
</feature>
<dbReference type="PANTHER" id="PTHR12929">
    <property type="entry name" value="SOLUTE CARRIER FAMILY 52"/>
    <property type="match status" value="1"/>
</dbReference>
<dbReference type="AlphaFoldDB" id="A0AAN9VF46"/>
<reference evidence="11 12" key="1">
    <citation type="submission" date="2024-03" db="EMBL/GenBank/DDBJ databases">
        <title>The genome assembly and annotation of the cricket Gryllus longicercus Weissman &amp; Gray.</title>
        <authorList>
            <person name="Szrajer S."/>
            <person name="Gray D."/>
            <person name="Ylla G."/>
        </authorList>
    </citation>
    <scope>NUCLEOTIDE SEQUENCE [LARGE SCALE GENOMIC DNA]</scope>
    <source>
        <strain evidence="11">DAG 2021-001</strain>
        <tissue evidence="11">Whole body minus gut</tissue>
    </source>
</reference>
<evidence type="ECO:0000313" key="11">
    <source>
        <dbReference type="EMBL" id="KAK7863749.1"/>
    </source>
</evidence>
<feature type="transmembrane region" description="Helical" evidence="9">
    <location>
        <begin position="53"/>
        <end position="70"/>
    </location>
</feature>
<name>A0AAN9VF46_9ORTH</name>
<comment type="subcellular location">
    <subcellularLocation>
        <location evidence="2 9">Cell membrane</location>
        <topology evidence="2 9">Multi-pass membrane protein</topology>
    </subcellularLocation>
</comment>
<comment type="catalytic activity">
    <reaction evidence="1 9">
        <text>riboflavin(in) = riboflavin(out)</text>
        <dbReference type="Rhea" id="RHEA:35015"/>
        <dbReference type="ChEBI" id="CHEBI:57986"/>
    </reaction>
</comment>
<evidence type="ECO:0000256" key="6">
    <source>
        <dbReference type="ARBA" id="ARBA00022692"/>
    </source>
</evidence>
<accession>A0AAN9VF46</accession>
<evidence type="ECO:0000256" key="5">
    <source>
        <dbReference type="ARBA" id="ARBA00022475"/>
    </source>
</evidence>
<keyword evidence="8 9" id="KW-0472">Membrane</keyword>
<feature type="transmembrane region" description="Helical" evidence="9">
    <location>
        <begin position="152"/>
        <end position="173"/>
    </location>
</feature>
<dbReference type="PANTHER" id="PTHR12929:SF10">
    <property type="entry name" value="RIBOFLAVIN TRANSPORTER"/>
    <property type="match status" value="1"/>
</dbReference>
<feature type="transmembrane region" description="Helical" evidence="9">
    <location>
        <begin position="330"/>
        <end position="350"/>
    </location>
</feature>
<evidence type="ECO:0000256" key="7">
    <source>
        <dbReference type="ARBA" id="ARBA00022989"/>
    </source>
</evidence>
<evidence type="ECO:0000256" key="1">
    <source>
        <dbReference type="ARBA" id="ARBA00000215"/>
    </source>
</evidence>
<feature type="compositionally biased region" description="Basic and acidic residues" evidence="10">
    <location>
        <begin position="298"/>
        <end position="309"/>
    </location>
</feature>
<feature type="transmembrane region" description="Helical" evidence="9">
    <location>
        <begin position="426"/>
        <end position="450"/>
    </location>
</feature>
<evidence type="ECO:0000256" key="8">
    <source>
        <dbReference type="ARBA" id="ARBA00023136"/>
    </source>
</evidence>
<evidence type="ECO:0000256" key="4">
    <source>
        <dbReference type="ARBA" id="ARBA00022448"/>
    </source>
</evidence>
<organism evidence="11 12">
    <name type="scientific">Gryllus longicercus</name>
    <dbReference type="NCBI Taxonomy" id="2509291"/>
    <lineage>
        <taxon>Eukaryota</taxon>
        <taxon>Metazoa</taxon>
        <taxon>Ecdysozoa</taxon>
        <taxon>Arthropoda</taxon>
        <taxon>Hexapoda</taxon>
        <taxon>Insecta</taxon>
        <taxon>Pterygota</taxon>
        <taxon>Neoptera</taxon>
        <taxon>Polyneoptera</taxon>
        <taxon>Orthoptera</taxon>
        <taxon>Ensifera</taxon>
        <taxon>Gryllidea</taxon>
        <taxon>Grylloidea</taxon>
        <taxon>Gryllidae</taxon>
        <taxon>Gryllinae</taxon>
        <taxon>Gryllus</taxon>
    </lineage>
</organism>
<proteinExistence type="inferred from homology"/>
<feature type="transmembrane region" description="Helical" evidence="9">
    <location>
        <begin position="120"/>
        <end position="140"/>
    </location>
</feature>
<keyword evidence="7 9" id="KW-1133">Transmembrane helix</keyword>
<dbReference type="Proteomes" id="UP001378592">
    <property type="component" value="Unassembled WGS sequence"/>
</dbReference>
<evidence type="ECO:0000256" key="3">
    <source>
        <dbReference type="ARBA" id="ARBA00006366"/>
    </source>
</evidence>
<dbReference type="InterPro" id="IPR009357">
    <property type="entry name" value="Riboflavin_transptr"/>
</dbReference>
<keyword evidence="4 9" id="KW-0813">Transport</keyword>
<evidence type="ECO:0000256" key="10">
    <source>
        <dbReference type="SAM" id="MobiDB-lite"/>
    </source>
</evidence>
<evidence type="ECO:0000313" key="12">
    <source>
        <dbReference type="Proteomes" id="UP001378592"/>
    </source>
</evidence>
<evidence type="ECO:0000256" key="9">
    <source>
        <dbReference type="RuleBase" id="RU368035"/>
    </source>
</evidence>
<comment type="similarity">
    <text evidence="3 9">Belongs to the riboflavin transporter family.</text>
</comment>
<feature type="transmembrane region" description="Helical" evidence="9">
    <location>
        <begin position="185"/>
        <end position="205"/>
    </location>
</feature>
<keyword evidence="12" id="KW-1185">Reference proteome</keyword>
<keyword evidence="5 9" id="KW-1003">Cell membrane</keyword>
<keyword evidence="6 9" id="KW-0812">Transmembrane</keyword>
<dbReference type="EMBL" id="JAZDUA010000222">
    <property type="protein sequence ID" value="KAK7863749.1"/>
    <property type="molecule type" value="Genomic_DNA"/>
</dbReference>
<sequence>MPDEEAHVQRATSVTEETPLLLGDNYLCSNCNCNTMKHFSWCRCPVKLAERKLFFDLLAVLFGIGAWIAVNGMFVQLPLLVQTQPEGWDLPSYLSVIVQIGNIGPISYSILQRMKIKDSIVIYLILICGCLALLLMSFFYKNTVLVHDKYYSVPLFVLAFFIALVGCTSSVLFMPYMSNFRDIYLISYFVGEGLSGLLPSVVALIQGVGGNPTCMTINTVNGTEVVPVTAPPRFTTESFFIFLFVTLTISTFAFSLMNNLPYCVSERVNPHYSSRRFRYSSSTSGDGSPCSQGDDDLQLEKQNEGRGSERSSSFQNNTVAASAPSSNYTMLLLIIASWVCFLGNGVFPSIQSYSCLPYGNVAYHLSVTLASMANPLACFVAFFIPQASVKSITFLTVLSSAVAGYIATTAFTSPVPPLVNSVAGEVLVVLSWIAFTGLITFVKVSIASIFRQVSGRALFWCGASQQMGSAVGAVMIFLLINKTKVFKSYSPCEFSDIF</sequence>
<feature type="transmembrane region" description="Helical" evidence="9">
    <location>
        <begin position="391"/>
        <end position="411"/>
    </location>
</feature>
<feature type="region of interest" description="Disordered" evidence="10">
    <location>
        <begin position="279"/>
        <end position="317"/>
    </location>
</feature>
<feature type="transmembrane region" description="Helical" evidence="9">
    <location>
        <begin position="457"/>
        <end position="480"/>
    </location>
</feature>
<feature type="transmembrane region" description="Helical" evidence="9">
    <location>
        <begin position="239"/>
        <end position="257"/>
    </location>
</feature>
<evidence type="ECO:0000256" key="2">
    <source>
        <dbReference type="ARBA" id="ARBA00004651"/>
    </source>
</evidence>
<feature type="compositionally biased region" description="Low complexity" evidence="10">
    <location>
        <begin position="279"/>
        <end position="291"/>
    </location>
</feature>
<dbReference type="GO" id="GO:0005886">
    <property type="term" value="C:plasma membrane"/>
    <property type="evidence" value="ECO:0007669"/>
    <property type="project" value="UniProtKB-SubCell"/>
</dbReference>
<comment type="function">
    <text evidence="9">Plasma membrane transporter mediating the uptake by cells of the water soluble vitamin B2/riboflavin that plays a key role in biochemical oxidation-reduction reactions of the carbohydrate, lipid, and amino acid metabolism.</text>
</comment>
<comment type="caution">
    <text evidence="11">The sequence shown here is derived from an EMBL/GenBank/DDBJ whole genome shotgun (WGS) entry which is preliminary data.</text>
</comment>